<keyword evidence="2" id="KW-1185">Reference proteome</keyword>
<reference evidence="1 2" key="1">
    <citation type="journal article" date="2021" name="BMC Genomics">
        <title>Telomere-to-telomere genome assembly of asparaginase-producing Trichoderma simmonsii.</title>
        <authorList>
            <person name="Chung D."/>
            <person name="Kwon Y.M."/>
            <person name="Yang Y."/>
        </authorList>
    </citation>
    <scope>NUCLEOTIDE SEQUENCE [LARGE SCALE GENOMIC DNA]</scope>
    <source>
        <strain evidence="1 2">GH-Sj1</strain>
    </source>
</reference>
<evidence type="ECO:0000313" key="1">
    <source>
        <dbReference type="EMBL" id="QYT02298.1"/>
    </source>
</evidence>
<accession>A0A8G0LK83</accession>
<protein>
    <submittedName>
        <fullName evidence="1">Uncharacterized protein</fullName>
    </submittedName>
</protein>
<name>A0A8G0LK83_9HYPO</name>
<gene>
    <name evidence="1" type="ORF">H0G86_009305</name>
</gene>
<dbReference type="AlphaFoldDB" id="A0A8G0LK83"/>
<sequence length="55" mass="6120">MLPDQVVTKSLPLLRYLDYGVMQSNSASSLWELDGTPVILVPGNRRQGRKSPFMG</sequence>
<proteinExistence type="predicted"/>
<dbReference type="Proteomes" id="UP000826661">
    <property type="component" value="Chromosome V"/>
</dbReference>
<organism evidence="1 2">
    <name type="scientific">Trichoderma simmonsii</name>
    <dbReference type="NCBI Taxonomy" id="1491479"/>
    <lineage>
        <taxon>Eukaryota</taxon>
        <taxon>Fungi</taxon>
        <taxon>Dikarya</taxon>
        <taxon>Ascomycota</taxon>
        <taxon>Pezizomycotina</taxon>
        <taxon>Sordariomycetes</taxon>
        <taxon>Hypocreomycetidae</taxon>
        <taxon>Hypocreales</taxon>
        <taxon>Hypocreaceae</taxon>
        <taxon>Trichoderma</taxon>
    </lineage>
</organism>
<evidence type="ECO:0000313" key="2">
    <source>
        <dbReference type="Proteomes" id="UP000826661"/>
    </source>
</evidence>
<dbReference type="EMBL" id="CP075868">
    <property type="protein sequence ID" value="QYT02298.1"/>
    <property type="molecule type" value="Genomic_DNA"/>
</dbReference>